<dbReference type="OrthoDB" id="5240474at2"/>
<keyword evidence="4" id="KW-1185">Reference proteome</keyword>
<gene>
    <name evidence="3" type="ORF">SAMN06296036_10754</name>
</gene>
<dbReference type="InterPro" id="IPR019734">
    <property type="entry name" value="TPR_rpt"/>
</dbReference>
<dbReference type="EMBL" id="FWZT01000007">
    <property type="protein sequence ID" value="SMF20715.1"/>
    <property type="molecule type" value="Genomic_DNA"/>
</dbReference>
<dbReference type="AlphaFoldDB" id="A0A1Y6BNL3"/>
<organism evidence="3 4">
    <name type="scientific">Pseudobacteriovorax antillogorgiicola</name>
    <dbReference type="NCBI Taxonomy" id="1513793"/>
    <lineage>
        <taxon>Bacteria</taxon>
        <taxon>Pseudomonadati</taxon>
        <taxon>Bdellovibrionota</taxon>
        <taxon>Oligoflexia</taxon>
        <taxon>Oligoflexales</taxon>
        <taxon>Pseudobacteriovoracaceae</taxon>
        <taxon>Pseudobacteriovorax</taxon>
    </lineage>
</organism>
<dbReference type="Gene3D" id="2.30.30.40">
    <property type="entry name" value="SH3 Domains"/>
    <property type="match status" value="1"/>
</dbReference>
<reference evidence="4" key="1">
    <citation type="submission" date="2017-04" db="EMBL/GenBank/DDBJ databases">
        <authorList>
            <person name="Varghese N."/>
            <person name="Submissions S."/>
        </authorList>
    </citation>
    <scope>NUCLEOTIDE SEQUENCE [LARGE SCALE GENOMIC DNA]</scope>
    <source>
        <strain evidence="4">RKEM611</strain>
    </source>
</reference>
<keyword evidence="2" id="KW-0472">Membrane</keyword>
<sequence length="243" mass="27014">MLKLILPLICFSFFPENLGFGEPLGEALGLYQQGKFEAAAQKYRQALSEEHQNASVLFNLGNSYYKAGDKGRAMAAYLRAQDLAPRDPDIKANIEFLQKQLKDQVTTKSSIQDSLTLKSFLSLKELFFVVMILVSGAAILISFGFWSIPWRKVTWSGAALLGLLGLMTGSVLGLRMVQQEQWGAVTAKSVDVYAGPSDQNSVVVFKLHEGAAIKLLEKQGRWYAIELADQKRGWLPEDQALFF</sequence>
<feature type="repeat" description="TPR" evidence="1">
    <location>
        <begin position="54"/>
        <end position="87"/>
    </location>
</feature>
<dbReference type="InterPro" id="IPR011990">
    <property type="entry name" value="TPR-like_helical_dom_sf"/>
</dbReference>
<evidence type="ECO:0000313" key="3">
    <source>
        <dbReference type="EMBL" id="SMF20715.1"/>
    </source>
</evidence>
<dbReference type="InterPro" id="IPR010466">
    <property type="entry name" value="DUF1058"/>
</dbReference>
<feature type="transmembrane region" description="Helical" evidence="2">
    <location>
        <begin position="158"/>
        <end position="177"/>
    </location>
</feature>
<proteinExistence type="predicted"/>
<keyword evidence="1" id="KW-0802">TPR repeat</keyword>
<keyword evidence="2" id="KW-1133">Transmembrane helix</keyword>
<evidence type="ECO:0000313" key="4">
    <source>
        <dbReference type="Proteomes" id="UP000192907"/>
    </source>
</evidence>
<dbReference type="SMART" id="SM00028">
    <property type="entry name" value="TPR"/>
    <property type="match status" value="2"/>
</dbReference>
<dbReference type="STRING" id="1513793.SAMN06296036_10754"/>
<evidence type="ECO:0000256" key="2">
    <source>
        <dbReference type="SAM" id="Phobius"/>
    </source>
</evidence>
<dbReference type="Proteomes" id="UP000192907">
    <property type="component" value="Unassembled WGS sequence"/>
</dbReference>
<accession>A0A1Y6BNL3</accession>
<dbReference type="Pfam" id="PF06347">
    <property type="entry name" value="SH3_4"/>
    <property type="match status" value="1"/>
</dbReference>
<dbReference type="Pfam" id="PF13432">
    <property type="entry name" value="TPR_16"/>
    <property type="match status" value="1"/>
</dbReference>
<name>A0A1Y6BNL3_9BACT</name>
<protein>
    <submittedName>
        <fullName evidence="3">SH3 domain-containing protein</fullName>
    </submittedName>
</protein>
<feature type="transmembrane region" description="Helical" evidence="2">
    <location>
        <begin position="126"/>
        <end position="146"/>
    </location>
</feature>
<evidence type="ECO:0000256" key="1">
    <source>
        <dbReference type="PROSITE-ProRule" id="PRU00339"/>
    </source>
</evidence>
<dbReference type="PROSITE" id="PS50005">
    <property type="entry name" value="TPR"/>
    <property type="match status" value="1"/>
</dbReference>
<dbReference type="SUPFAM" id="SSF48452">
    <property type="entry name" value="TPR-like"/>
    <property type="match status" value="1"/>
</dbReference>
<dbReference type="RefSeq" id="WP_132318559.1">
    <property type="nucleotide sequence ID" value="NZ_FWZT01000007.1"/>
</dbReference>
<keyword evidence="2" id="KW-0812">Transmembrane</keyword>
<dbReference type="Gene3D" id="1.25.40.10">
    <property type="entry name" value="Tetratricopeptide repeat domain"/>
    <property type="match status" value="1"/>
</dbReference>